<evidence type="ECO:0000313" key="16">
    <source>
        <dbReference type="EMBL" id="AGF48487.1"/>
    </source>
</evidence>
<evidence type="ECO:0000256" key="1">
    <source>
        <dbReference type="ARBA" id="ARBA00001966"/>
    </source>
</evidence>
<comment type="cofactor">
    <cofactor evidence="1 12">
        <name>[4Fe-4S] cluster</name>
        <dbReference type="ChEBI" id="CHEBI:49883"/>
    </cofactor>
</comment>
<dbReference type="InterPro" id="IPR036010">
    <property type="entry name" value="2Fe-2S_ferredoxin-like_sf"/>
</dbReference>
<dbReference type="InterPro" id="IPR006963">
    <property type="entry name" value="Mopterin_OxRdtase_4Fe-4S_dom"/>
</dbReference>
<gene>
    <name evidence="16" type="ORF">CONE_0757</name>
</gene>
<evidence type="ECO:0000256" key="9">
    <source>
        <dbReference type="ARBA" id="ARBA00023014"/>
    </source>
</evidence>
<dbReference type="Proteomes" id="UP000011541">
    <property type="component" value="Chromosome"/>
</dbReference>
<dbReference type="SUPFAM" id="SSF50692">
    <property type="entry name" value="ADC-like"/>
    <property type="match status" value="1"/>
</dbReference>
<name>M1LSF7_9PROT</name>
<dbReference type="PANTHER" id="PTHR43105:SF13">
    <property type="entry name" value="NADH-UBIQUINONE OXIDOREDUCTASE 75 KDA SUBUNIT, MITOCHONDRIAL"/>
    <property type="match status" value="1"/>
</dbReference>
<organism evidence="16 17">
    <name type="scientific">Candidatus Kinetoplastidibacterium stringomonadis TCC290E</name>
    <dbReference type="NCBI Taxonomy" id="1208920"/>
    <lineage>
        <taxon>Bacteria</taxon>
        <taxon>Pseudomonadati</taxon>
        <taxon>Pseudomonadota</taxon>
        <taxon>Betaproteobacteria</taxon>
        <taxon>Candidatus Kinetoplastidibacterium</taxon>
    </lineage>
</organism>
<evidence type="ECO:0000256" key="10">
    <source>
        <dbReference type="ARBA" id="ARBA00023027"/>
    </source>
</evidence>
<keyword evidence="4 12" id="KW-0001">2Fe-2S</keyword>
<dbReference type="FunFam" id="3.10.20.740:FF:000001">
    <property type="entry name" value="NADH-quinone oxidoreductase subunit G"/>
    <property type="match status" value="1"/>
</dbReference>
<dbReference type="SUPFAM" id="SSF53706">
    <property type="entry name" value="Formate dehydrogenase/DMSO reductase, domains 1-3"/>
    <property type="match status" value="1"/>
</dbReference>
<dbReference type="EC" id="7.1.1.-" evidence="12"/>
<dbReference type="NCBIfam" id="TIGR01973">
    <property type="entry name" value="NuoG"/>
    <property type="match status" value="1"/>
</dbReference>
<dbReference type="Gene3D" id="3.40.50.740">
    <property type="match status" value="2"/>
</dbReference>
<dbReference type="PANTHER" id="PTHR43105">
    <property type="entry name" value="RESPIRATORY NITRATE REDUCTASE"/>
    <property type="match status" value="1"/>
</dbReference>
<dbReference type="InterPro" id="IPR050123">
    <property type="entry name" value="Prok_molybdopt-oxidoreductase"/>
</dbReference>
<dbReference type="GO" id="GO:0042773">
    <property type="term" value="P:ATP synthesis coupled electron transport"/>
    <property type="evidence" value="ECO:0007669"/>
    <property type="project" value="InterPro"/>
</dbReference>
<dbReference type="InterPro" id="IPR010228">
    <property type="entry name" value="NADH_UbQ_OxRdtase_Gsu"/>
</dbReference>
<dbReference type="Pfam" id="PF00384">
    <property type="entry name" value="Molybdopterin"/>
    <property type="match status" value="1"/>
</dbReference>
<comment type="catalytic activity">
    <reaction evidence="11 12">
        <text>a quinone + NADH + 5 H(+)(in) = a quinol + NAD(+) + 4 H(+)(out)</text>
        <dbReference type="Rhea" id="RHEA:57888"/>
        <dbReference type="ChEBI" id="CHEBI:15378"/>
        <dbReference type="ChEBI" id="CHEBI:24646"/>
        <dbReference type="ChEBI" id="CHEBI:57540"/>
        <dbReference type="ChEBI" id="CHEBI:57945"/>
        <dbReference type="ChEBI" id="CHEBI:132124"/>
    </reaction>
</comment>
<keyword evidence="10 12" id="KW-0520">NAD</keyword>
<dbReference type="KEGG" id="kon:CONE_0757"/>
<dbReference type="eggNOG" id="COG1034">
    <property type="taxonomic scope" value="Bacteria"/>
</dbReference>
<evidence type="ECO:0000256" key="4">
    <source>
        <dbReference type="ARBA" id="ARBA00022714"/>
    </source>
</evidence>
<evidence type="ECO:0000256" key="11">
    <source>
        <dbReference type="ARBA" id="ARBA00047712"/>
    </source>
</evidence>
<evidence type="ECO:0000256" key="12">
    <source>
        <dbReference type="RuleBase" id="RU003525"/>
    </source>
</evidence>
<dbReference type="InterPro" id="IPR054351">
    <property type="entry name" value="NADH_UbQ_OxRdtase_ferredoxin"/>
</dbReference>
<feature type="domain" description="4Fe-4S Mo/W bis-MGD-type" evidence="14">
    <location>
        <begin position="220"/>
        <end position="276"/>
    </location>
</feature>
<comment type="similarity">
    <text evidence="2 12">Belongs to the complex I 75 kDa subunit family.</text>
</comment>
<proteinExistence type="inferred from homology"/>
<keyword evidence="8 12" id="KW-0408">Iron</keyword>
<dbReference type="Pfam" id="PF22151">
    <property type="entry name" value="Fer4_NDSU1"/>
    <property type="match status" value="1"/>
</dbReference>
<keyword evidence="3 12" id="KW-0004">4Fe-4S</keyword>
<dbReference type="OrthoDB" id="9810782at2"/>
<keyword evidence="5 12" id="KW-0874">Quinone</keyword>
<dbReference type="AlphaFoldDB" id="M1LSF7"/>
<dbReference type="InterPro" id="IPR006656">
    <property type="entry name" value="Mopterin_OxRdtase"/>
</dbReference>
<dbReference type="GO" id="GO:0048038">
    <property type="term" value="F:quinone binding"/>
    <property type="evidence" value="ECO:0007669"/>
    <property type="project" value="UniProtKB-UniRule"/>
</dbReference>
<dbReference type="InterPro" id="IPR009010">
    <property type="entry name" value="Asp_de-COase-like_dom_sf"/>
</dbReference>
<comment type="function">
    <text evidence="12">NDH-1 shuttles electrons from NADH, via FMN and iron-sulfur (Fe-S) centers, to quinones in the respiratory chain. Couples the redox reaction to proton translocation (for every two electrons transferred, four hydrogen ions are translocated across the cytoplasmic membrane), and thus conserves the redox energy in a proton gradient.</text>
</comment>
<evidence type="ECO:0000256" key="2">
    <source>
        <dbReference type="ARBA" id="ARBA00005404"/>
    </source>
</evidence>
<dbReference type="InterPro" id="IPR000283">
    <property type="entry name" value="NADH_UbQ_OxRdtase_75kDa_su_CS"/>
</dbReference>
<dbReference type="STRING" id="1208920.CONE_0757"/>
<dbReference type="PROSITE" id="PS51669">
    <property type="entry name" value="4FE4S_MOW_BIS_MGD"/>
    <property type="match status" value="1"/>
</dbReference>
<dbReference type="Pfam" id="PF13510">
    <property type="entry name" value="Fer2_4"/>
    <property type="match status" value="1"/>
</dbReference>
<dbReference type="SMART" id="SM00929">
    <property type="entry name" value="NADH-G_4Fe-4S_3"/>
    <property type="match status" value="1"/>
</dbReference>
<dbReference type="PROSITE" id="PS00642">
    <property type="entry name" value="COMPLEX1_75K_2"/>
    <property type="match status" value="1"/>
</dbReference>
<dbReference type="InterPro" id="IPR019574">
    <property type="entry name" value="NADH_UbQ_OxRdtase_Gsu_4Fe4S-bd"/>
</dbReference>
<dbReference type="GO" id="GO:0051537">
    <property type="term" value="F:2 iron, 2 sulfur cluster binding"/>
    <property type="evidence" value="ECO:0007669"/>
    <property type="project" value="UniProtKB-UniRule"/>
</dbReference>
<evidence type="ECO:0000256" key="5">
    <source>
        <dbReference type="ARBA" id="ARBA00022719"/>
    </source>
</evidence>
<evidence type="ECO:0000256" key="7">
    <source>
        <dbReference type="ARBA" id="ARBA00022967"/>
    </source>
</evidence>
<keyword evidence="17" id="KW-1185">Reference proteome</keyword>
<evidence type="ECO:0000259" key="15">
    <source>
        <dbReference type="PROSITE" id="PS51839"/>
    </source>
</evidence>
<feature type="domain" description="4Fe-4S His(Cys)3-ligated-type" evidence="15">
    <location>
        <begin position="82"/>
        <end position="121"/>
    </location>
</feature>
<dbReference type="GO" id="GO:0016651">
    <property type="term" value="F:oxidoreductase activity, acting on NAD(P)H"/>
    <property type="evidence" value="ECO:0007669"/>
    <property type="project" value="InterPro"/>
</dbReference>
<accession>M1LSF7</accession>
<evidence type="ECO:0000313" key="17">
    <source>
        <dbReference type="Proteomes" id="UP000011541"/>
    </source>
</evidence>
<evidence type="ECO:0000259" key="13">
    <source>
        <dbReference type="PROSITE" id="PS51085"/>
    </source>
</evidence>
<keyword evidence="9 12" id="KW-0411">Iron-sulfur</keyword>
<dbReference type="PROSITE" id="PS51839">
    <property type="entry name" value="4FE4S_HC3"/>
    <property type="match status" value="1"/>
</dbReference>
<dbReference type="InterPro" id="IPR001041">
    <property type="entry name" value="2Fe-2S_ferredoxin-type"/>
</dbReference>
<evidence type="ECO:0000256" key="8">
    <source>
        <dbReference type="ARBA" id="ARBA00023004"/>
    </source>
</evidence>
<dbReference type="Pfam" id="PF10588">
    <property type="entry name" value="NADH-G_4Fe-4S_3"/>
    <property type="match status" value="1"/>
</dbReference>
<dbReference type="GO" id="GO:0046872">
    <property type="term" value="F:metal ion binding"/>
    <property type="evidence" value="ECO:0007669"/>
    <property type="project" value="UniProtKB-UniRule"/>
</dbReference>
<dbReference type="GO" id="GO:0051539">
    <property type="term" value="F:4 iron, 4 sulfur cluster binding"/>
    <property type="evidence" value="ECO:0007669"/>
    <property type="project" value="UniProtKB-KW"/>
</dbReference>
<dbReference type="Gene3D" id="3.10.20.740">
    <property type="match status" value="1"/>
</dbReference>
<dbReference type="PROSITE" id="PS00643">
    <property type="entry name" value="COMPLEX1_75K_3"/>
    <property type="match status" value="1"/>
</dbReference>
<keyword evidence="6 12" id="KW-0479">Metal-binding</keyword>
<dbReference type="SUPFAM" id="SSF54862">
    <property type="entry name" value="4Fe-4S ferredoxins"/>
    <property type="match status" value="1"/>
</dbReference>
<dbReference type="CDD" id="cd02775">
    <property type="entry name" value="MopB_CT"/>
    <property type="match status" value="1"/>
</dbReference>
<comment type="cofactor">
    <cofactor evidence="12">
        <name>[2Fe-2S] cluster</name>
        <dbReference type="ChEBI" id="CHEBI:190135"/>
    </cofactor>
    <text evidence="12">Binds 1 [2Fe-2S] cluster per subunit.</text>
</comment>
<reference evidence="16 17" key="1">
    <citation type="journal article" date="2013" name="Genome Biol. Evol.">
        <title>Genome evolution and phylogenomic analysis of candidatus kinetoplastibacterium, the betaproteobacterial endosymbionts of strigomonas and angomonas.</title>
        <authorList>
            <person name="Alves J.M."/>
            <person name="Serrano M.G."/>
            <person name="Maia da Silva F."/>
            <person name="Voegtly L.J."/>
            <person name="Matveyev A.V."/>
            <person name="Teixeira M.M."/>
            <person name="Camargo E.P."/>
            <person name="Buck G.A."/>
        </authorList>
    </citation>
    <scope>NUCLEOTIDE SEQUENCE [LARGE SCALE GENOMIC DNA]</scope>
    <source>
        <strain evidence="16 17">TCC290E</strain>
    </source>
</reference>
<dbReference type="PROSITE" id="PS00641">
    <property type="entry name" value="COMPLEX1_75K_1"/>
    <property type="match status" value="1"/>
</dbReference>
<dbReference type="GO" id="GO:0008137">
    <property type="term" value="F:NADH dehydrogenase (ubiquinone) activity"/>
    <property type="evidence" value="ECO:0007669"/>
    <property type="project" value="UniProtKB-UniRule"/>
</dbReference>
<dbReference type="Gene3D" id="3.30.70.20">
    <property type="match status" value="1"/>
</dbReference>
<dbReference type="FunFam" id="3.30.70.20:FF:000002">
    <property type="entry name" value="NADH-ubiquinone oxidoreductase 75 kDa subunit"/>
    <property type="match status" value="1"/>
</dbReference>
<evidence type="ECO:0000256" key="6">
    <source>
        <dbReference type="ARBA" id="ARBA00022723"/>
    </source>
</evidence>
<dbReference type="Gene3D" id="2.40.40.20">
    <property type="match status" value="1"/>
</dbReference>
<sequence>MEKQMVDIIIDGKKVSVPKGSKLIQATQSVGCYVPHFCYHKKLSIAANCRMCLVEVEKSPKALPACATVVSDGMVVHTNSKKVKEAQKSVMEFLLINHPLDCPVCDKGGECQLQDLAVGYGATQSRYNEGKRVVFQKNLGPLISASEMSRCIHCTRCIRFGEEIAGVVELGMINRGEKSEITSFLGRSVESELSGNMIDICPVGALTSKPFRFSARNWELARRKSISPHDSFGTNLIMQIKRDKVIRVVPFEVENINECWISDRDRFSYDGLNSKDRLSVPMVKDDSGKWQEVSWQDAIYKVSRELIRIKESYGPHEIGAMTSEYSTLEEYFLFGKMLRVLGSNNTDFRLRQTDSNFDNYLDGVPWLGLSLKEIEELDVVVVIGSFLRKDHPLFAQRLRQISKNGAKIFIIDNYASDQLMNISGRISVKPSALTKTIAKLYVAISKIQGKEIPKEFVSLKDSNIENEIEIIANSLSHGGKNAIFLGNTIVSMPDASTAFANSYGVSVLAGAKLGFLTYGANVLGGYLADFIPKDGGKNVSQMFQRPLKSYLIMHFDPLLDTDNGALSIKSLSEAEFNVAFVSYASQAKEWANVMLPISPFTETSGSFINSQGILQSFKSVVSPLGLTKPAWKVICSLSAVLGFPGFKYESFDSLSKSILNENFRDKLSNSTSSSMGLGNIKQGFERVADLPIYRSDCLVRHSVPLQETSSSKKPFLRINKKSMNLLRLNENEEVVVSSDSGKLKIKILVDDCVPDNVMHVSTGFEYTSPLGSSFCTLNVERL</sequence>
<dbReference type="SUPFAM" id="SSF54292">
    <property type="entry name" value="2Fe-2S ferredoxin-like"/>
    <property type="match status" value="1"/>
</dbReference>
<feature type="domain" description="2Fe-2S ferredoxin-type" evidence="13">
    <location>
        <begin position="4"/>
        <end position="82"/>
    </location>
</feature>
<dbReference type="GO" id="GO:0016020">
    <property type="term" value="C:membrane"/>
    <property type="evidence" value="ECO:0007669"/>
    <property type="project" value="InterPro"/>
</dbReference>
<protein>
    <recommendedName>
        <fullName evidence="12">NADH-quinone oxidoreductase</fullName>
        <ecNumber evidence="12">7.1.1.-</ecNumber>
    </recommendedName>
</protein>
<evidence type="ECO:0000259" key="14">
    <source>
        <dbReference type="PROSITE" id="PS51669"/>
    </source>
</evidence>
<dbReference type="PROSITE" id="PS51085">
    <property type="entry name" value="2FE2S_FER_2"/>
    <property type="match status" value="1"/>
</dbReference>
<keyword evidence="16" id="KW-0560">Oxidoreductase</keyword>
<dbReference type="HOGENOM" id="CLU_000422_11_6_4"/>
<keyword evidence="7 12" id="KW-1278">Translocase</keyword>
<dbReference type="Pfam" id="PF22117">
    <property type="entry name" value="Fer4_Nqo3"/>
    <property type="match status" value="1"/>
</dbReference>
<dbReference type="CDD" id="cd00207">
    <property type="entry name" value="fer2"/>
    <property type="match status" value="1"/>
</dbReference>
<dbReference type="Gene3D" id="3.40.228.10">
    <property type="entry name" value="Dimethylsulfoxide Reductase, domain 2"/>
    <property type="match status" value="1"/>
</dbReference>
<dbReference type="EMBL" id="CP003805">
    <property type="protein sequence ID" value="AGF48487.1"/>
    <property type="molecule type" value="Genomic_DNA"/>
</dbReference>
<dbReference type="PATRIC" id="fig|1208920.3.peg.478"/>
<evidence type="ECO:0000256" key="3">
    <source>
        <dbReference type="ARBA" id="ARBA00022485"/>
    </source>
</evidence>